<dbReference type="AlphaFoldDB" id="A0A511DP43"/>
<accession>A0A511DP43</accession>
<sequence length="209" mass="22147">MGDPQIVTVGTGWHEQLADRAEIDVSFSATGKDRATAVRDLGRAVAAAQPVFTFTGVEVRSRSLHVGTEWRRGKQSGARATETIQLRVTDLDVLEKVLGTVLAAEPASFNGPRWLLDDQVAARAAAQREAVADARRRAEGYADALGGTLGALEKLTEAQDHGGSPMMMRAAAMDASARGPVDVTELALEPEPVRVTAQCTTTWALVLAG</sequence>
<reference evidence="1 2" key="1">
    <citation type="submission" date="2019-07" db="EMBL/GenBank/DDBJ databases">
        <title>Whole genome shotgun sequence of Pseudonocardia sulfidoxydans NBRC 16205.</title>
        <authorList>
            <person name="Hosoyama A."/>
            <person name="Uohara A."/>
            <person name="Ohji S."/>
            <person name="Ichikawa N."/>
        </authorList>
    </citation>
    <scope>NUCLEOTIDE SEQUENCE [LARGE SCALE GENOMIC DNA]</scope>
    <source>
        <strain evidence="1 2">NBRC 16205</strain>
    </source>
</reference>
<dbReference type="GO" id="GO:0006974">
    <property type="term" value="P:DNA damage response"/>
    <property type="evidence" value="ECO:0007669"/>
    <property type="project" value="TreeGrafter"/>
</dbReference>
<comment type="caution">
    <text evidence="1">The sequence shown here is derived from an EMBL/GenBank/DDBJ whole genome shotgun (WGS) entry which is preliminary data.</text>
</comment>
<dbReference type="Proteomes" id="UP000321685">
    <property type="component" value="Unassembled WGS sequence"/>
</dbReference>
<evidence type="ECO:0000313" key="1">
    <source>
        <dbReference type="EMBL" id="GEL26565.1"/>
    </source>
</evidence>
<dbReference type="PANTHER" id="PTHR34387">
    <property type="entry name" value="SLR1258 PROTEIN"/>
    <property type="match status" value="1"/>
</dbReference>
<dbReference type="Gene3D" id="3.30.110.170">
    <property type="entry name" value="Protein of unknown function (DUF541), domain 1"/>
    <property type="match status" value="1"/>
</dbReference>
<evidence type="ECO:0000313" key="2">
    <source>
        <dbReference type="Proteomes" id="UP000321685"/>
    </source>
</evidence>
<dbReference type="RefSeq" id="WP_186817221.1">
    <property type="nucleotide sequence ID" value="NZ_BJVJ01000097.1"/>
</dbReference>
<dbReference type="PANTHER" id="PTHR34387:SF2">
    <property type="entry name" value="SLR1258 PROTEIN"/>
    <property type="match status" value="1"/>
</dbReference>
<name>A0A511DP43_9PSEU</name>
<organism evidence="1 2">
    <name type="scientific">Pseudonocardia sulfidoxydans NBRC 16205</name>
    <dbReference type="NCBI Taxonomy" id="1223511"/>
    <lineage>
        <taxon>Bacteria</taxon>
        <taxon>Bacillati</taxon>
        <taxon>Actinomycetota</taxon>
        <taxon>Actinomycetes</taxon>
        <taxon>Pseudonocardiales</taxon>
        <taxon>Pseudonocardiaceae</taxon>
        <taxon>Pseudonocardia</taxon>
    </lineage>
</organism>
<proteinExistence type="predicted"/>
<dbReference type="Pfam" id="PF04402">
    <property type="entry name" value="SIMPL"/>
    <property type="match status" value="1"/>
</dbReference>
<dbReference type="InterPro" id="IPR052022">
    <property type="entry name" value="26kDa_periplasmic_antigen"/>
</dbReference>
<protein>
    <recommendedName>
        <fullName evidence="3">SIMPL domain-containing protein</fullName>
    </recommendedName>
</protein>
<keyword evidence="2" id="KW-1185">Reference proteome</keyword>
<dbReference type="InterPro" id="IPR007497">
    <property type="entry name" value="SIMPL/DUF541"/>
</dbReference>
<dbReference type="EMBL" id="BJVJ01000097">
    <property type="protein sequence ID" value="GEL26565.1"/>
    <property type="molecule type" value="Genomic_DNA"/>
</dbReference>
<dbReference type="Gene3D" id="3.30.70.2970">
    <property type="entry name" value="Protein of unknown function (DUF541), domain 2"/>
    <property type="match status" value="1"/>
</dbReference>
<evidence type="ECO:0008006" key="3">
    <source>
        <dbReference type="Google" id="ProtNLM"/>
    </source>
</evidence>
<gene>
    <name evidence="1" type="ORF">PSU4_55190</name>
</gene>